<dbReference type="EMBL" id="WIVU01000004">
    <property type="protein sequence ID" value="MQU04867.1"/>
    <property type="molecule type" value="Genomic_DNA"/>
</dbReference>
<dbReference type="RefSeq" id="WP_153372872.1">
    <property type="nucleotide sequence ID" value="NZ_CAKZJC010000151.1"/>
</dbReference>
<accession>A0A6L5HPL0</accession>
<name>A0A6L5HPL0_9PSED</name>
<evidence type="ECO:0000313" key="1">
    <source>
        <dbReference type="EMBL" id="MQU04867.1"/>
    </source>
</evidence>
<evidence type="ECO:0000313" key="2">
    <source>
        <dbReference type="Proteomes" id="UP000478064"/>
    </source>
</evidence>
<reference evidence="1 2" key="1">
    <citation type="submission" date="2019-10" db="EMBL/GenBank/DDBJ databases">
        <title>Evaluation of single-gene subtyping targets for Pseudomonas.</title>
        <authorList>
            <person name="Reichler S.J."/>
            <person name="Orsi R.H."/>
            <person name="Wiedmann M."/>
            <person name="Martin N.H."/>
            <person name="Murphy S.I."/>
        </authorList>
    </citation>
    <scope>NUCLEOTIDE SEQUENCE [LARGE SCALE GENOMIC DNA]</scope>
    <source>
        <strain evidence="1 2">FSL R10-1637</strain>
    </source>
</reference>
<organism evidence="1 2">
    <name type="scientific">Pseudomonas helleri</name>
    <dbReference type="NCBI Taxonomy" id="1608996"/>
    <lineage>
        <taxon>Bacteria</taxon>
        <taxon>Pseudomonadati</taxon>
        <taxon>Pseudomonadota</taxon>
        <taxon>Gammaproteobacteria</taxon>
        <taxon>Pseudomonadales</taxon>
        <taxon>Pseudomonadaceae</taxon>
        <taxon>Pseudomonas</taxon>
    </lineage>
</organism>
<dbReference type="AlphaFoldDB" id="A0A6L5HPL0"/>
<gene>
    <name evidence="1" type="ORF">GHO27_04105</name>
</gene>
<comment type="caution">
    <text evidence="1">The sequence shown here is derived from an EMBL/GenBank/DDBJ whole genome shotgun (WGS) entry which is preliminary data.</text>
</comment>
<dbReference type="Proteomes" id="UP000478064">
    <property type="component" value="Unassembled WGS sequence"/>
</dbReference>
<proteinExistence type="predicted"/>
<protein>
    <submittedName>
        <fullName evidence="1">Uncharacterized protein</fullName>
    </submittedName>
</protein>
<sequence length="71" mass="8308">MRNQNQLRAEGESMEQFKARRARGVATNIMSFMAECREGAGWPPAKTEQIQWFHYHRARLHQRLALAARLP</sequence>